<accession>A0A6V7HDK0</accession>
<gene>
    <name evidence="1" type="ORF">MHI_LOCUS650127</name>
</gene>
<proteinExistence type="predicted"/>
<comment type="caution">
    <text evidence="1">The sequence shown here is derived from an EMBL/GenBank/DDBJ whole genome shotgun (WGS) entry which is preliminary data.</text>
</comment>
<feature type="non-terminal residue" evidence="1">
    <location>
        <position position="1"/>
    </location>
</feature>
<dbReference type="AlphaFoldDB" id="A0A6V7HDK0"/>
<name>A0A6V7HDK0_9HYME</name>
<evidence type="ECO:0000313" key="2">
    <source>
        <dbReference type="Proteomes" id="UP000752696"/>
    </source>
</evidence>
<protein>
    <submittedName>
        <fullName evidence="1">Uncharacterized protein</fullName>
    </submittedName>
</protein>
<reference evidence="1" key="1">
    <citation type="submission" date="2020-07" db="EMBL/GenBank/DDBJ databases">
        <authorList>
            <person name="Nazaruddin N."/>
        </authorList>
    </citation>
    <scope>NUCLEOTIDE SEQUENCE</scope>
</reference>
<sequence>CMHDVYVYTPKKRLQKHNQKDIHVYDLDFDHITLHSSSIFVASLKR</sequence>
<keyword evidence="2" id="KW-1185">Reference proteome</keyword>
<dbReference type="Proteomes" id="UP000752696">
    <property type="component" value="Unassembled WGS sequence"/>
</dbReference>
<organism evidence="1 2">
    <name type="scientific">Heterotrigona itama</name>
    <dbReference type="NCBI Taxonomy" id="395501"/>
    <lineage>
        <taxon>Eukaryota</taxon>
        <taxon>Metazoa</taxon>
        <taxon>Ecdysozoa</taxon>
        <taxon>Arthropoda</taxon>
        <taxon>Hexapoda</taxon>
        <taxon>Insecta</taxon>
        <taxon>Pterygota</taxon>
        <taxon>Neoptera</taxon>
        <taxon>Endopterygota</taxon>
        <taxon>Hymenoptera</taxon>
        <taxon>Apocrita</taxon>
        <taxon>Aculeata</taxon>
        <taxon>Apoidea</taxon>
        <taxon>Anthophila</taxon>
        <taxon>Apidae</taxon>
        <taxon>Heterotrigona</taxon>
    </lineage>
</organism>
<dbReference type="EMBL" id="CAJDYZ010009433">
    <property type="protein sequence ID" value="CAD1476513.1"/>
    <property type="molecule type" value="Genomic_DNA"/>
</dbReference>
<evidence type="ECO:0000313" key="1">
    <source>
        <dbReference type="EMBL" id="CAD1476513.1"/>
    </source>
</evidence>